<feature type="transmembrane region" description="Helical" evidence="6">
    <location>
        <begin position="44"/>
        <end position="65"/>
    </location>
</feature>
<keyword evidence="5 6" id="KW-0472">Membrane</keyword>
<dbReference type="InterPro" id="IPR011701">
    <property type="entry name" value="MFS"/>
</dbReference>
<evidence type="ECO:0000313" key="9">
    <source>
        <dbReference type="Proteomes" id="UP001433268"/>
    </source>
</evidence>
<organism evidence="8 9">
    <name type="scientific">Apiospora hydei</name>
    <dbReference type="NCBI Taxonomy" id="1337664"/>
    <lineage>
        <taxon>Eukaryota</taxon>
        <taxon>Fungi</taxon>
        <taxon>Dikarya</taxon>
        <taxon>Ascomycota</taxon>
        <taxon>Pezizomycotina</taxon>
        <taxon>Sordariomycetes</taxon>
        <taxon>Xylariomycetidae</taxon>
        <taxon>Amphisphaeriales</taxon>
        <taxon>Apiosporaceae</taxon>
        <taxon>Apiospora</taxon>
    </lineage>
</organism>
<evidence type="ECO:0000256" key="2">
    <source>
        <dbReference type="ARBA" id="ARBA00022448"/>
    </source>
</evidence>
<dbReference type="Proteomes" id="UP001433268">
    <property type="component" value="Unassembled WGS sequence"/>
</dbReference>
<accession>A0ABR1V4E4</accession>
<evidence type="ECO:0000256" key="4">
    <source>
        <dbReference type="ARBA" id="ARBA00022989"/>
    </source>
</evidence>
<keyword evidence="2" id="KW-0813">Transport</keyword>
<dbReference type="SUPFAM" id="SSF103473">
    <property type="entry name" value="MFS general substrate transporter"/>
    <property type="match status" value="1"/>
</dbReference>
<dbReference type="EMBL" id="JAQQWN010000009">
    <property type="protein sequence ID" value="KAK8066041.1"/>
    <property type="molecule type" value="Genomic_DNA"/>
</dbReference>
<feature type="transmembrane region" description="Helical" evidence="6">
    <location>
        <begin position="77"/>
        <end position="100"/>
    </location>
</feature>
<proteinExistence type="predicted"/>
<dbReference type="PANTHER" id="PTHR23502:SF51">
    <property type="entry name" value="QUINIDINE RESISTANCE PROTEIN 1-RELATED"/>
    <property type="match status" value="1"/>
</dbReference>
<dbReference type="PANTHER" id="PTHR23502">
    <property type="entry name" value="MAJOR FACILITATOR SUPERFAMILY"/>
    <property type="match status" value="1"/>
</dbReference>
<evidence type="ECO:0000313" key="8">
    <source>
        <dbReference type="EMBL" id="KAK8066041.1"/>
    </source>
</evidence>
<evidence type="ECO:0000256" key="5">
    <source>
        <dbReference type="ARBA" id="ARBA00023136"/>
    </source>
</evidence>
<evidence type="ECO:0000259" key="7">
    <source>
        <dbReference type="PROSITE" id="PS50850"/>
    </source>
</evidence>
<evidence type="ECO:0000256" key="3">
    <source>
        <dbReference type="ARBA" id="ARBA00022692"/>
    </source>
</evidence>
<dbReference type="Gene3D" id="1.20.1720.10">
    <property type="entry name" value="Multidrug resistance protein D"/>
    <property type="match status" value="1"/>
</dbReference>
<dbReference type="InterPro" id="IPR020846">
    <property type="entry name" value="MFS_dom"/>
</dbReference>
<keyword evidence="9" id="KW-1185">Reference proteome</keyword>
<dbReference type="RefSeq" id="XP_066662794.1">
    <property type="nucleotide sequence ID" value="XM_066817102.1"/>
</dbReference>
<protein>
    <recommendedName>
        <fullName evidence="7">Major facilitator superfamily (MFS) profile domain-containing protein</fullName>
    </recommendedName>
</protein>
<feature type="domain" description="Major facilitator superfamily (MFS) profile" evidence="7">
    <location>
        <begin position="46"/>
        <end position="197"/>
    </location>
</feature>
<gene>
    <name evidence="8" type="ORF">PG997_012788</name>
</gene>
<dbReference type="Pfam" id="PF07690">
    <property type="entry name" value="MFS_1"/>
    <property type="match status" value="1"/>
</dbReference>
<keyword evidence="4 6" id="KW-1133">Transmembrane helix</keyword>
<feature type="transmembrane region" description="Helical" evidence="6">
    <location>
        <begin position="112"/>
        <end position="139"/>
    </location>
</feature>
<evidence type="ECO:0000256" key="6">
    <source>
        <dbReference type="SAM" id="Phobius"/>
    </source>
</evidence>
<dbReference type="InterPro" id="IPR036259">
    <property type="entry name" value="MFS_trans_sf"/>
</dbReference>
<name>A0ABR1V4E4_9PEZI</name>
<comment type="caution">
    <text evidence="8">The sequence shown here is derived from an EMBL/GenBank/DDBJ whole genome shotgun (WGS) entry which is preliminary data.</text>
</comment>
<sequence length="197" mass="21381">MPPTNPQRDPKPVEIETDVERVDEMSTSQPCPELYTVFRPSQKLFISLITSFAAMFSTMSSFVYLPALVPISADLNVSLFLINLTMTSYLVVAGVAPAFMGDMADQNGRRPVYILMFSLMIAANIGMALQTSFPALLVLRMVQSAGSSGDLSIGADDTNVLTNRTQYTGLYGAAYGVVADITKIEERGSYVGILLLM</sequence>
<dbReference type="PROSITE" id="PS50850">
    <property type="entry name" value="MFS"/>
    <property type="match status" value="1"/>
</dbReference>
<dbReference type="GeneID" id="92050162"/>
<comment type="subcellular location">
    <subcellularLocation>
        <location evidence="1">Membrane</location>
        <topology evidence="1">Multi-pass membrane protein</topology>
    </subcellularLocation>
</comment>
<reference evidence="8 9" key="1">
    <citation type="submission" date="2023-01" db="EMBL/GenBank/DDBJ databases">
        <title>Analysis of 21 Apiospora genomes using comparative genomics revels a genus with tremendous synthesis potential of carbohydrate active enzymes and secondary metabolites.</title>
        <authorList>
            <person name="Sorensen T."/>
        </authorList>
    </citation>
    <scope>NUCLEOTIDE SEQUENCE [LARGE SCALE GENOMIC DNA]</scope>
    <source>
        <strain evidence="8 9">CBS 114990</strain>
    </source>
</reference>
<evidence type="ECO:0000256" key="1">
    <source>
        <dbReference type="ARBA" id="ARBA00004141"/>
    </source>
</evidence>
<keyword evidence="3 6" id="KW-0812">Transmembrane</keyword>